<reference evidence="5 6" key="1">
    <citation type="submission" date="2018-09" db="EMBL/GenBank/DDBJ databases">
        <title>Complete genome sequence of Euzebya sp. DY32-46 isolated from seawater of Pacific Ocean.</title>
        <authorList>
            <person name="Xu L."/>
            <person name="Wu Y.-H."/>
            <person name="Xu X.-W."/>
        </authorList>
    </citation>
    <scope>NUCLEOTIDE SEQUENCE [LARGE SCALE GENOMIC DNA]</scope>
    <source>
        <strain evidence="5 6">DY32-46</strain>
    </source>
</reference>
<dbReference type="KEGG" id="euz:DVS28_a0223"/>
<evidence type="ECO:0000256" key="2">
    <source>
        <dbReference type="ARBA" id="ARBA00022679"/>
    </source>
</evidence>
<dbReference type="Gene3D" id="1.10.10.10">
    <property type="entry name" value="Winged helix-like DNA-binding domain superfamily/Winged helix DNA-binding domain"/>
    <property type="match status" value="1"/>
</dbReference>
<dbReference type="GO" id="GO:0008171">
    <property type="term" value="F:O-methyltransferase activity"/>
    <property type="evidence" value="ECO:0007669"/>
    <property type="project" value="InterPro"/>
</dbReference>
<evidence type="ECO:0000256" key="3">
    <source>
        <dbReference type="ARBA" id="ARBA00022691"/>
    </source>
</evidence>
<dbReference type="PANTHER" id="PTHR43712">
    <property type="entry name" value="PUTATIVE (AFU_ORTHOLOGUE AFUA_4G14580)-RELATED"/>
    <property type="match status" value="1"/>
</dbReference>
<evidence type="ECO:0000256" key="1">
    <source>
        <dbReference type="ARBA" id="ARBA00022603"/>
    </source>
</evidence>
<evidence type="ECO:0000313" key="6">
    <source>
        <dbReference type="Proteomes" id="UP000264006"/>
    </source>
</evidence>
<sequence length="324" mass="34378">MAEHAVPLAEPTIPEGTAMLALQRLNDAAGLVAAADLALERGLLGLLAPGPMDVGALAVAAGLDPKPCEVLVRQLQLAGAVARTPDGRVAARVDEPGLRYTLRRWRTLPRVVDGGPPEPTAHLYPTLTPVLADWMLPSHRVVARTVGRAGMHLLDLGGGMSPVGQLVVEAHPDARVTVVDRPEVLRVLADRLDSRADRFSLLAGDLLVDPLPADADVVLLSGVLHLFDDDDVLRILRRAVRATVDGGTVAVAEPLLREDGEIDETITAYEIGLHLRHPQGGIWPYSRLAGWFARAGLSDIHRLALPGAGSLVLGTVGRPATDRT</sequence>
<dbReference type="EMBL" id="CP031165">
    <property type="protein sequence ID" value="AXV04931.1"/>
    <property type="molecule type" value="Genomic_DNA"/>
</dbReference>
<protein>
    <submittedName>
        <fullName evidence="5">O-methyltransferase, family 2</fullName>
    </submittedName>
</protein>
<dbReference type="RefSeq" id="WP_164709764.1">
    <property type="nucleotide sequence ID" value="NZ_CP031165.1"/>
</dbReference>
<dbReference type="Pfam" id="PF00891">
    <property type="entry name" value="Methyltransf_2"/>
    <property type="match status" value="1"/>
</dbReference>
<dbReference type="InterPro" id="IPR016461">
    <property type="entry name" value="COMT-like"/>
</dbReference>
<dbReference type="SUPFAM" id="SSF53335">
    <property type="entry name" value="S-adenosyl-L-methionine-dependent methyltransferases"/>
    <property type="match status" value="1"/>
</dbReference>
<feature type="domain" description="O-methyltransferase C-terminal" evidence="4">
    <location>
        <begin position="151"/>
        <end position="269"/>
    </location>
</feature>
<dbReference type="AlphaFoldDB" id="A0A346XRT4"/>
<dbReference type="PANTHER" id="PTHR43712:SF2">
    <property type="entry name" value="O-METHYLTRANSFERASE CICE"/>
    <property type="match status" value="1"/>
</dbReference>
<name>A0A346XRT4_9ACTN</name>
<dbReference type="PROSITE" id="PS51683">
    <property type="entry name" value="SAM_OMT_II"/>
    <property type="match status" value="1"/>
</dbReference>
<keyword evidence="1 5" id="KW-0489">Methyltransferase</keyword>
<dbReference type="CDD" id="cd02440">
    <property type="entry name" value="AdoMet_MTases"/>
    <property type="match status" value="1"/>
</dbReference>
<proteinExistence type="predicted"/>
<dbReference type="SUPFAM" id="SSF46785">
    <property type="entry name" value="Winged helix' DNA-binding domain"/>
    <property type="match status" value="1"/>
</dbReference>
<dbReference type="InterPro" id="IPR036388">
    <property type="entry name" value="WH-like_DNA-bd_sf"/>
</dbReference>
<accession>A0A346XRT4</accession>
<dbReference type="GO" id="GO:0032259">
    <property type="term" value="P:methylation"/>
    <property type="evidence" value="ECO:0007669"/>
    <property type="project" value="UniProtKB-KW"/>
</dbReference>
<dbReference type="InterPro" id="IPR036390">
    <property type="entry name" value="WH_DNA-bd_sf"/>
</dbReference>
<keyword evidence="3" id="KW-0949">S-adenosyl-L-methionine</keyword>
<dbReference type="InterPro" id="IPR001077">
    <property type="entry name" value="COMT_C"/>
</dbReference>
<evidence type="ECO:0000313" key="5">
    <source>
        <dbReference type="EMBL" id="AXV04931.1"/>
    </source>
</evidence>
<keyword evidence="6" id="KW-1185">Reference proteome</keyword>
<evidence type="ECO:0000259" key="4">
    <source>
        <dbReference type="Pfam" id="PF00891"/>
    </source>
</evidence>
<gene>
    <name evidence="5" type="ORF">DVS28_a0223</name>
</gene>
<dbReference type="Gene3D" id="3.40.50.150">
    <property type="entry name" value="Vaccinia Virus protein VP39"/>
    <property type="match status" value="1"/>
</dbReference>
<organism evidence="5 6">
    <name type="scientific">Euzebya pacifica</name>
    <dbReference type="NCBI Taxonomy" id="1608957"/>
    <lineage>
        <taxon>Bacteria</taxon>
        <taxon>Bacillati</taxon>
        <taxon>Actinomycetota</taxon>
        <taxon>Nitriliruptoria</taxon>
        <taxon>Euzebyales</taxon>
    </lineage>
</organism>
<dbReference type="InterPro" id="IPR029063">
    <property type="entry name" value="SAM-dependent_MTases_sf"/>
</dbReference>
<dbReference type="Proteomes" id="UP000264006">
    <property type="component" value="Chromosome"/>
</dbReference>
<keyword evidence="2 5" id="KW-0808">Transferase</keyword>